<dbReference type="Pfam" id="PF05057">
    <property type="entry name" value="DUF676"/>
    <property type="match status" value="1"/>
</dbReference>
<comment type="caution">
    <text evidence="2">The sequence shown here is derived from an EMBL/GenBank/DDBJ whole genome shotgun (WGS) entry which is preliminary data.</text>
</comment>
<dbReference type="InterPro" id="IPR007751">
    <property type="entry name" value="DUF676_lipase-like"/>
</dbReference>
<dbReference type="PANTHER" id="PTHR12482">
    <property type="entry name" value="LIPASE ROG1-RELATED-RELATED"/>
    <property type="match status" value="1"/>
</dbReference>
<keyword evidence="3" id="KW-1185">Reference proteome</keyword>
<evidence type="ECO:0000313" key="2">
    <source>
        <dbReference type="EMBL" id="GFY94302.1"/>
    </source>
</evidence>
<dbReference type="InterPro" id="IPR044294">
    <property type="entry name" value="Lipase-like"/>
</dbReference>
<dbReference type="SUPFAM" id="SSF53474">
    <property type="entry name" value="alpha/beta-Hydrolases"/>
    <property type="match status" value="1"/>
</dbReference>
<dbReference type="AlphaFoldDB" id="A0A7J0F6G4"/>
<accession>A0A7J0F6G4</accession>
<organism evidence="2 3">
    <name type="scientific">Actinidia rufa</name>
    <dbReference type="NCBI Taxonomy" id="165716"/>
    <lineage>
        <taxon>Eukaryota</taxon>
        <taxon>Viridiplantae</taxon>
        <taxon>Streptophyta</taxon>
        <taxon>Embryophyta</taxon>
        <taxon>Tracheophyta</taxon>
        <taxon>Spermatophyta</taxon>
        <taxon>Magnoliopsida</taxon>
        <taxon>eudicotyledons</taxon>
        <taxon>Gunneridae</taxon>
        <taxon>Pentapetalae</taxon>
        <taxon>asterids</taxon>
        <taxon>Ericales</taxon>
        <taxon>Actinidiaceae</taxon>
        <taxon>Actinidia</taxon>
    </lineage>
</organism>
<reference evidence="2 3" key="1">
    <citation type="submission" date="2019-07" db="EMBL/GenBank/DDBJ databases">
        <title>De Novo Assembly of kiwifruit Actinidia rufa.</title>
        <authorList>
            <person name="Sugita-Konishi S."/>
            <person name="Sato K."/>
            <person name="Mori E."/>
            <person name="Abe Y."/>
            <person name="Kisaki G."/>
            <person name="Hamano K."/>
            <person name="Suezawa K."/>
            <person name="Otani M."/>
            <person name="Fukuda T."/>
            <person name="Manabe T."/>
            <person name="Gomi K."/>
            <person name="Tabuchi M."/>
            <person name="Akimitsu K."/>
            <person name="Kataoka I."/>
        </authorList>
    </citation>
    <scope>NUCLEOTIDE SEQUENCE [LARGE SCALE GENOMIC DNA]</scope>
    <source>
        <strain evidence="3">cv. Fuchu</strain>
    </source>
</reference>
<protein>
    <submittedName>
        <fullName evidence="2">Putative serine esterase family protein</fullName>
    </submittedName>
</protein>
<dbReference type="EMBL" id="BJWL01000009">
    <property type="protein sequence ID" value="GFY94302.1"/>
    <property type="molecule type" value="Genomic_DNA"/>
</dbReference>
<name>A0A7J0F6G4_9ERIC</name>
<dbReference type="OrthoDB" id="273452at2759"/>
<proteinExistence type="predicted"/>
<evidence type="ECO:0000313" key="3">
    <source>
        <dbReference type="Proteomes" id="UP000585474"/>
    </source>
</evidence>
<dbReference type="InterPro" id="IPR029058">
    <property type="entry name" value="AB_hydrolase_fold"/>
</dbReference>
<evidence type="ECO:0000259" key="1">
    <source>
        <dbReference type="Pfam" id="PF05057"/>
    </source>
</evidence>
<dbReference type="PANTHER" id="PTHR12482:SF5">
    <property type="entry name" value="DUF676 DOMAIN-CONTAINING PROTEIN"/>
    <property type="match status" value="1"/>
</dbReference>
<sequence length="245" mass="28049">MSEVNEDKTSGDFREMGLRLAQEVTSFIKKKMDKASRSGSLRSIKLSFVGHSIGNVIIRTALAEDIMEPYLRHLYTYLSISGPHLGYLYSSNSLFNSGLWLLKKFKGTQCIHQLTHTDDPDLQNTFLYKLCKQKTLENFKNIILLSSPQDGYVPYHSARIEMCPAAAGDNSKKGKVFLEMLNYCVDQIRAPSCEHRLFMRCDVNFDVSTQGRNLNTFIGRAAHIEFLESDVFARFIMWSFSDLFR</sequence>
<gene>
    <name evidence="2" type="ORF">Acr_09g0007480</name>
</gene>
<feature type="domain" description="DUF676" evidence="1">
    <location>
        <begin position="1"/>
        <end position="163"/>
    </location>
</feature>
<dbReference type="Proteomes" id="UP000585474">
    <property type="component" value="Unassembled WGS sequence"/>
</dbReference>
<dbReference type="Gene3D" id="3.40.50.1820">
    <property type="entry name" value="alpha/beta hydrolase"/>
    <property type="match status" value="1"/>
</dbReference>